<dbReference type="Gene3D" id="1.10.150.20">
    <property type="entry name" value="5' to 3' exonuclease, C-terminal subdomain"/>
    <property type="match status" value="1"/>
</dbReference>
<feature type="domain" description="Helix-hairpin-helix DNA-binding motif class 1" evidence="4">
    <location>
        <begin position="192"/>
        <end position="211"/>
    </location>
</feature>
<dbReference type="InterPro" id="IPR003593">
    <property type="entry name" value="AAA+_ATPase"/>
</dbReference>
<dbReference type="Pfam" id="PF14520">
    <property type="entry name" value="HHH_5"/>
    <property type="match status" value="1"/>
</dbReference>
<dbReference type="Pfam" id="PF13245">
    <property type="entry name" value="AAA_19"/>
    <property type="match status" value="1"/>
</dbReference>
<dbReference type="HAMAP" id="MF_01488">
    <property type="entry name" value="RecD2"/>
    <property type="match status" value="1"/>
</dbReference>
<comment type="caution">
    <text evidence="6">The sequence shown here is derived from an EMBL/GenBank/DDBJ whole genome shotgun (WGS) entry which is preliminary data.</text>
</comment>
<dbReference type="EMBL" id="JABEQN010000014">
    <property type="protein sequence ID" value="MBB2194419.1"/>
    <property type="molecule type" value="Genomic_DNA"/>
</dbReference>
<keyword evidence="2 3" id="KW-0067">ATP-binding</keyword>
<dbReference type="GO" id="GO:0003677">
    <property type="term" value="F:DNA binding"/>
    <property type="evidence" value="ECO:0007669"/>
    <property type="project" value="UniProtKB-UniRule"/>
</dbReference>
<dbReference type="GO" id="GO:0016787">
    <property type="term" value="F:hydrolase activity"/>
    <property type="evidence" value="ECO:0007669"/>
    <property type="project" value="UniProtKB-KW"/>
</dbReference>
<dbReference type="InterPro" id="IPR003583">
    <property type="entry name" value="Hlx-hairpin-Hlx_DNA-bd_motif"/>
</dbReference>
<dbReference type="InterPro" id="IPR010994">
    <property type="entry name" value="RuvA_2-like"/>
</dbReference>
<dbReference type="CDD" id="cd17933">
    <property type="entry name" value="DEXSc_RecD-like"/>
    <property type="match status" value="1"/>
</dbReference>
<dbReference type="InterPro" id="IPR027417">
    <property type="entry name" value="P-loop_NTPase"/>
</dbReference>
<accession>A0A7W4ILS3</accession>
<keyword evidence="3" id="KW-0378">Hydrolase</keyword>
<evidence type="ECO:0000256" key="3">
    <source>
        <dbReference type="HAMAP-Rule" id="MF_01488"/>
    </source>
</evidence>
<dbReference type="InterPro" id="IPR050534">
    <property type="entry name" value="Coronavir_polyprotein_1ab"/>
</dbReference>
<dbReference type="Gene3D" id="1.10.10.2220">
    <property type="match status" value="1"/>
</dbReference>
<evidence type="ECO:0000256" key="2">
    <source>
        <dbReference type="ARBA" id="ARBA00022840"/>
    </source>
</evidence>
<dbReference type="SUPFAM" id="SSF47781">
    <property type="entry name" value="RuvA domain 2-like"/>
    <property type="match status" value="1"/>
</dbReference>
<keyword evidence="1 3" id="KW-0547">Nucleotide-binding</keyword>
<dbReference type="GO" id="GO:0017116">
    <property type="term" value="F:single-stranded DNA helicase activity"/>
    <property type="evidence" value="ECO:0007669"/>
    <property type="project" value="TreeGrafter"/>
</dbReference>
<dbReference type="GO" id="GO:0009338">
    <property type="term" value="C:exodeoxyribonuclease V complex"/>
    <property type="evidence" value="ECO:0007669"/>
    <property type="project" value="TreeGrafter"/>
</dbReference>
<evidence type="ECO:0000313" key="7">
    <source>
        <dbReference type="EMBL" id="MBB2194419.1"/>
    </source>
</evidence>
<dbReference type="Proteomes" id="UP000540490">
    <property type="component" value="Unassembled WGS sequence"/>
</dbReference>
<dbReference type="GO" id="GO:0006310">
    <property type="term" value="P:DNA recombination"/>
    <property type="evidence" value="ECO:0007669"/>
    <property type="project" value="InterPro"/>
</dbReference>
<reference evidence="8 9" key="1">
    <citation type="submission" date="2020-04" db="EMBL/GenBank/DDBJ databases">
        <title>Description of novel Gluconacetobacter.</title>
        <authorList>
            <person name="Sombolestani A."/>
        </authorList>
    </citation>
    <scope>NUCLEOTIDE SEQUENCE [LARGE SCALE GENOMIC DNA]</scope>
    <source>
        <strain evidence="7 8">LMG 1728</strain>
        <strain evidence="6 9">LMG 1731</strain>
    </source>
</reference>
<sequence length="728" mass="78968">MSGRATDTSPTEALAGLVERVTFHNAENGFCVLRVKVRGQRDLVTVVGHAAMISAGEFVQMSGRWFNDHIHGLQFKAEFLKASPPTTVEGIERYLGSGMIRGIGPVYAKKLVKAFGEAVFDLIEQEPGRLREVTGIGPKRADRIVAGWADQKVIREIMLFLHSNGVGTSRAVRIFKTYGQDAVRLISENPYRLAKDIRGIGFKTADQIARKMGIAPDAMIRVRAGISYALGEAMDEGHCGLPVGELLTSTAELLEVATPLIETALALELEAGDVIADSMGETDCIFLAGLYRAEQSIAERLRACAIGRPPWPDIDAEKAMSWVEGKTGLALAPSQQEAVRLALRSKVLVITGGPGVGKTTLVNAILKIVTAKGTDVQLCAPTGRAAKRLSESTGLEGKTIHRLLETDPANGSFKRDDTNPLTCDLLVMDEASMVDVLLMRSLLRALPDSAALLIVGDVDQLPSVGPGQVLADIIGSNAVPVVRLTEVFRQAAQSRIISNAHRINEGRMPELNAEEGSDFYFVEAAEPEIGLRKLLAVVKDRIPARFGLDPVRDVQVLCPMNRGGLGARSLNIELQQALNPPGEVKVERFGWTYGPGDKVMQIANDYDRDVFNGDLGVIDRIDVEEGELTVSFDGREVVYGFGELDELVLAYATTIHKSQGSEYPAVVIPLVTQHYAMLARNLLYTGVTRGRKLVVLVGQKKALAIAVRNQGGRRRWSKLREWLAGSIA</sequence>
<comment type="catalytic activity">
    <reaction evidence="3">
        <text>ATP + H2O = ADP + phosphate + H(+)</text>
        <dbReference type="Rhea" id="RHEA:13065"/>
        <dbReference type="ChEBI" id="CHEBI:15377"/>
        <dbReference type="ChEBI" id="CHEBI:15378"/>
        <dbReference type="ChEBI" id="CHEBI:30616"/>
        <dbReference type="ChEBI" id="CHEBI:43474"/>
        <dbReference type="ChEBI" id="CHEBI:456216"/>
        <dbReference type="EC" id="5.6.2.3"/>
    </reaction>
</comment>
<dbReference type="RefSeq" id="WP_182974351.1">
    <property type="nucleotide sequence ID" value="NZ_JABEQN010000014.1"/>
</dbReference>
<dbReference type="PANTHER" id="PTHR43788">
    <property type="entry name" value="DNA2/NAM7 HELICASE FAMILY MEMBER"/>
    <property type="match status" value="1"/>
</dbReference>
<dbReference type="Proteomes" id="UP000561077">
    <property type="component" value="Unassembled WGS sequence"/>
</dbReference>
<dbReference type="Gene3D" id="3.40.50.300">
    <property type="entry name" value="P-loop containing nucleotide triphosphate hydrolases"/>
    <property type="match status" value="2"/>
</dbReference>
<name>A0A7W4ILS3_9PROT</name>
<dbReference type="SUPFAM" id="SSF52540">
    <property type="entry name" value="P-loop containing nucleoside triphosphate hydrolases"/>
    <property type="match status" value="2"/>
</dbReference>
<dbReference type="EC" id="5.6.2.3" evidence="3"/>
<dbReference type="Pfam" id="PF18335">
    <property type="entry name" value="SH3_13"/>
    <property type="match status" value="1"/>
</dbReference>
<evidence type="ECO:0000259" key="4">
    <source>
        <dbReference type="SMART" id="SM00278"/>
    </source>
</evidence>
<dbReference type="Pfam" id="PF23139">
    <property type="entry name" value="OB_YrrC"/>
    <property type="match status" value="1"/>
</dbReference>
<dbReference type="AlphaFoldDB" id="A0A7W4ILS3"/>
<evidence type="ECO:0000313" key="6">
    <source>
        <dbReference type="EMBL" id="MBB2165172.1"/>
    </source>
</evidence>
<dbReference type="InterPro" id="IPR027785">
    <property type="entry name" value="UvrD-like_helicase_C"/>
</dbReference>
<keyword evidence="3" id="KW-0238">DNA-binding</keyword>
<dbReference type="Pfam" id="PF14490">
    <property type="entry name" value="HHH_RecD2"/>
    <property type="match status" value="1"/>
</dbReference>
<evidence type="ECO:0000313" key="9">
    <source>
        <dbReference type="Proteomes" id="UP000561077"/>
    </source>
</evidence>
<dbReference type="SMART" id="SM00382">
    <property type="entry name" value="AAA"/>
    <property type="match status" value="1"/>
</dbReference>
<gene>
    <name evidence="3" type="primary">recD2</name>
    <name evidence="7" type="ORF">HLH25_12390</name>
    <name evidence="6" type="ORF">HLH26_11620</name>
</gene>
<feature type="domain" description="Helix-hairpin-helix DNA-binding motif class 1" evidence="4">
    <location>
        <begin position="128"/>
        <end position="147"/>
    </location>
</feature>
<keyword evidence="8" id="KW-1185">Reference proteome</keyword>
<dbReference type="Gene3D" id="2.30.30.940">
    <property type="match status" value="1"/>
</dbReference>
<dbReference type="CDD" id="cd18809">
    <property type="entry name" value="SF1_C_RecD"/>
    <property type="match status" value="1"/>
</dbReference>
<keyword evidence="3" id="KW-0413">Isomerase</keyword>
<comment type="function">
    <text evidence="3">DNA-dependent ATPase and ATP-dependent 5'-3' DNA helicase. Has no activity on blunt DNA or DNA with 3'-overhangs, requires at least 10 bases of 5'-ssDNA for helicase activity.</text>
</comment>
<dbReference type="InterPro" id="IPR006345">
    <property type="entry name" value="RecD2"/>
</dbReference>
<feature type="binding site" evidence="3">
    <location>
        <begin position="355"/>
        <end position="359"/>
    </location>
    <ligand>
        <name>ATP</name>
        <dbReference type="ChEBI" id="CHEBI:30616"/>
    </ligand>
</feature>
<dbReference type="GO" id="GO:0005524">
    <property type="term" value="F:ATP binding"/>
    <property type="evidence" value="ECO:0007669"/>
    <property type="project" value="UniProtKB-UniRule"/>
</dbReference>
<feature type="domain" description="AAA+ ATPase" evidence="5">
    <location>
        <begin position="344"/>
        <end position="492"/>
    </location>
</feature>
<evidence type="ECO:0000313" key="8">
    <source>
        <dbReference type="Proteomes" id="UP000540490"/>
    </source>
</evidence>
<evidence type="ECO:0000259" key="5">
    <source>
        <dbReference type="SMART" id="SM00382"/>
    </source>
</evidence>
<dbReference type="InterPro" id="IPR029493">
    <property type="entry name" value="RecD2-like_HHH"/>
</dbReference>
<keyword evidence="3 6" id="KW-0347">Helicase</keyword>
<protein>
    <recommendedName>
        <fullName evidence="3">ATP-dependent RecD2 DNA helicase</fullName>
        <ecNumber evidence="3">5.6.2.3</ecNumber>
    </recommendedName>
    <alternativeName>
        <fullName evidence="3">DNA 5'-3' helicase subunit RecD2</fullName>
    </alternativeName>
</protein>
<dbReference type="Pfam" id="PF13538">
    <property type="entry name" value="UvrD_C_2"/>
    <property type="match status" value="1"/>
</dbReference>
<dbReference type="GO" id="GO:0006281">
    <property type="term" value="P:DNA repair"/>
    <property type="evidence" value="ECO:0007669"/>
    <property type="project" value="InterPro"/>
</dbReference>
<dbReference type="InterPro" id="IPR055446">
    <property type="entry name" value="RecD2_N_OB"/>
</dbReference>
<proteinExistence type="inferred from homology"/>
<dbReference type="InterPro" id="IPR041451">
    <property type="entry name" value="RecD2_SH13"/>
</dbReference>
<dbReference type="GO" id="GO:0043139">
    <property type="term" value="F:5'-3' DNA helicase activity"/>
    <property type="evidence" value="ECO:0007669"/>
    <property type="project" value="UniProtKB-UniRule"/>
</dbReference>
<dbReference type="EMBL" id="JABEQO010000014">
    <property type="protein sequence ID" value="MBB2165172.1"/>
    <property type="molecule type" value="Genomic_DNA"/>
</dbReference>
<dbReference type="NCBIfam" id="TIGR01448">
    <property type="entry name" value="recD_rel"/>
    <property type="match status" value="1"/>
</dbReference>
<organism evidence="6 9">
    <name type="scientific">Gluconacetobacter dulcium</name>
    <dbReference type="NCBI Taxonomy" id="2729096"/>
    <lineage>
        <taxon>Bacteria</taxon>
        <taxon>Pseudomonadati</taxon>
        <taxon>Pseudomonadota</taxon>
        <taxon>Alphaproteobacteria</taxon>
        <taxon>Acetobacterales</taxon>
        <taxon>Acetobacteraceae</taxon>
        <taxon>Gluconacetobacter</taxon>
    </lineage>
</organism>
<comment type="similarity">
    <text evidence="3">Belongs to the RecD family. RecD2 subfamily.</text>
</comment>
<dbReference type="PANTHER" id="PTHR43788:SF6">
    <property type="entry name" value="DNA HELICASE B"/>
    <property type="match status" value="1"/>
</dbReference>
<dbReference type="SMART" id="SM00278">
    <property type="entry name" value="HhH1"/>
    <property type="match status" value="2"/>
</dbReference>
<evidence type="ECO:0000256" key="1">
    <source>
        <dbReference type="ARBA" id="ARBA00022741"/>
    </source>
</evidence>